<dbReference type="EMBL" id="JBBXMP010000013">
    <property type="protein sequence ID" value="KAL0069351.1"/>
    <property type="molecule type" value="Genomic_DNA"/>
</dbReference>
<reference evidence="1 2" key="1">
    <citation type="submission" date="2024-05" db="EMBL/GenBank/DDBJ databases">
        <title>A draft genome resource for the thread blight pathogen Marasmius tenuissimus strain MS-2.</title>
        <authorList>
            <person name="Yulfo-Soto G.E."/>
            <person name="Baruah I.K."/>
            <person name="Amoako-Attah I."/>
            <person name="Bukari Y."/>
            <person name="Meinhardt L.W."/>
            <person name="Bailey B.A."/>
            <person name="Cohen S.P."/>
        </authorList>
    </citation>
    <scope>NUCLEOTIDE SEQUENCE [LARGE SCALE GENOMIC DNA]</scope>
    <source>
        <strain evidence="1 2">MS-2</strain>
    </source>
</reference>
<evidence type="ECO:0000313" key="1">
    <source>
        <dbReference type="EMBL" id="KAL0069351.1"/>
    </source>
</evidence>
<proteinExistence type="predicted"/>
<evidence type="ECO:0000313" key="2">
    <source>
        <dbReference type="Proteomes" id="UP001437256"/>
    </source>
</evidence>
<keyword evidence="1" id="KW-0560">Oxidoreductase</keyword>
<gene>
    <name evidence="1" type="primary">ERG11_1</name>
    <name evidence="1" type="ORF">AAF712_003716</name>
</gene>
<comment type="caution">
    <text evidence="1">The sequence shown here is derived from an EMBL/GenBank/DDBJ whole genome shotgun (WGS) entry which is preliminary data.</text>
</comment>
<dbReference type="Proteomes" id="UP001437256">
    <property type="component" value="Unassembled WGS sequence"/>
</dbReference>
<accession>A0ABR3A5T3</accession>
<sequence>MPLLTKIAKTASLGGVTGLGTFLFLTRKNEFVPMDPSNSPLFHSRHYKSWNPNDNATTHDDCMRKVPLDQIRPELLQKEGELVRAFVAGVWSSTGYAPQRAYLHKKYFGDKTKEQLWTPEQFKQSSYELGTQITDHFEVIERSPNSVLVRCGDSPSNNDREMDGIFELTTEVKREEGVAEFHMRTVMWQVKGKTDKPPMPSFVQWLHQQYDKLWMETGLWNVKR</sequence>
<protein>
    <submittedName>
        <fullName evidence="1">Lanosterol 14-alpha-demethylase</fullName>
        <ecNumber evidence="1">1.14.14.154</ecNumber>
    </submittedName>
</protein>
<dbReference type="GO" id="GO:0008398">
    <property type="term" value="F:sterol 14-demethylase activity"/>
    <property type="evidence" value="ECO:0007669"/>
    <property type="project" value="UniProtKB-EC"/>
</dbReference>
<keyword evidence="2" id="KW-1185">Reference proteome</keyword>
<organism evidence="1 2">
    <name type="scientific">Marasmius tenuissimus</name>
    <dbReference type="NCBI Taxonomy" id="585030"/>
    <lineage>
        <taxon>Eukaryota</taxon>
        <taxon>Fungi</taxon>
        <taxon>Dikarya</taxon>
        <taxon>Basidiomycota</taxon>
        <taxon>Agaricomycotina</taxon>
        <taxon>Agaricomycetes</taxon>
        <taxon>Agaricomycetidae</taxon>
        <taxon>Agaricales</taxon>
        <taxon>Marasmiineae</taxon>
        <taxon>Marasmiaceae</taxon>
        <taxon>Marasmius</taxon>
    </lineage>
</organism>
<dbReference type="EC" id="1.14.14.154" evidence="1"/>
<name>A0ABR3A5T3_9AGAR</name>